<proteinExistence type="predicted"/>
<evidence type="ECO:0000256" key="1">
    <source>
        <dbReference type="ARBA" id="ARBA00001933"/>
    </source>
</evidence>
<dbReference type="PANTHER" id="PTHR30511:SF0">
    <property type="entry name" value="ALANINE RACEMASE, CATABOLIC-RELATED"/>
    <property type="match status" value="1"/>
</dbReference>
<dbReference type="SMART" id="SM01005">
    <property type="entry name" value="Ala_racemase_C"/>
    <property type="match status" value="1"/>
</dbReference>
<feature type="domain" description="Alanine racemase C-terminal" evidence="4">
    <location>
        <begin position="79"/>
        <end position="206"/>
    </location>
</feature>
<dbReference type="PANTHER" id="PTHR30511">
    <property type="entry name" value="ALANINE RACEMASE"/>
    <property type="match status" value="1"/>
</dbReference>
<gene>
    <name evidence="5" type="ORF">HQM25_08750</name>
</gene>
<dbReference type="GO" id="GO:0009252">
    <property type="term" value="P:peptidoglycan biosynthetic process"/>
    <property type="evidence" value="ECO:0007669"/>
    <property type="project" value="TreeGrafter"/>
</dbReference>
<dbReference type="Pfam" id="PF00842">
    <property type="entry name" value="Ala_racemase_C"/>
    <property type="match status" value="1"/>
</dbReference>
<evidence type="ECO:0000313" key="6">
    <source>
        <dbReference type="Proteomes" id="UP000502498"/>
    </source>
</evidence>
<dbReference type="SUPFAM" id="SSF50621">
    <property type="entry name" value="Alanine racemase C-terminal domain-like"/>
    <property type="match status" value="1"/>
</dbReference>
<evidence type="ECO:0000259" key="4">
    <source>
        <dbReference type="SMART" id="SM01005"/>
    </source>
</evidence>
<reference evidence="5 6" key="1">
    <citation type="submission" date="2020-05" db="EMBL/GenBank/DDBJ databases">
        <title>Strain PA2F3 complete genome.</title>
        <authorList>
            <person name="Kim Y.-S."/>
            <person name="Kim S.-J."/>
            <person name="Jung H.-k."/>
            <person name="Kim S.-E."/>
            <person name="Kim K.-H."/>
        </authorList>
    </citation>
    <scope>NUCLEOTIDE SEQUENCE [LARGE SCALE GENOMIC DNA]</scope>
    <source>
        <strain evidence="5 6">PA2F3</strain>
    </source>
</reference>
<dbReference type="GO" id="GO:0030170">
    <property type="term" value="F:pyridoxal phosphate binding"/>
    <property type="evidence" value="ECO:0007669"/>
    <property type="project" value="TreeGrafter"/>
</dbReference>
<dbReference type="Proteomes" id="UP000502498">
    <property type="component" value="Chromosome"/>
</dbReference>
<dbReference type="InterPro" id="IPR029066">
    <property type="entry name" value="PLP-binding_barrel"/>
</dbReference>
<protein>
    <submittedName>
        <fullName evidence="5">Alanine racemase</fullName>
    </submittedName>
</protein>
<keyword evidence="3" id="KW-0413">Isomerase</keyword>
<dbReference type="Gene3D" id="2.40.37.10">
    <property type="entry name" value="Lyase, Ornithine Decarboxylase, Chain A, domain 1"/>
    <property type="match status" value="1"/>
</dbReference>
<comment type="cofactor">
    <cofactor evidence="1">
        <name>pyridoxal 5'-phosphate</name>
        <dbReference type="ChEBI" id="CHEBI:597326"/>
    </cofactor>
</comment>
<keyword evidence="2" id="KW-0663">Pyridoxal phosphate</keyword>
<organism evidence="5 6">
    <name type="scientific">Microbacterium hominis</name>
    <dbReference type="NCBI Taxonomy" id="162426"/>
    <lineage>
        <taxon>Bacteria</taxon>
        <taxon>Bacillati</taxon>
        <taxon>Actinomycetota</taxon>
        <taxon>Actinomycetes</taxon>
        <taxon>Micrococcales</taxon>
        <taxon>Microbacteriaceae</taxon>
        <taxon>Microbacterium</taxon>
    </lineage>
</organism>
<dbReference type="InterPro" id="IPR009006">
    <property type="entry name" value="Ala_racemase/Decarboxylase_C"/>
</dbReference>
<accession>A0A7D4UA14</accession>
<evidence type="ECO:0000256" key="3">
    <source>
        <dbReference type="ARBA" id="ARBA00023235"/>
    </source>
</evidence>
<evidence type="ECO:0000256" key="2">
    <source>
        <dbReference type="ARBA" id="ARBA00022898"/>
    </source>
</evidence>
<dbReference type="GO" id="GO:0030632">
    <property type="term" value="P:D-alanine biosynthetic process"/>
    <property type="evidence" value="ECO:0007669"/>
    <property type="project" value="TreeGrafter"/>
</dbReference>
<dbReference type="InterPro" id="IPR000821">
    <property type="entry name" value="Ala_racemase"/>
</dbReference>
<name>A0A7D4UA14_9MICO</name>
<dbReference type="AlphaFoldDB" id="A0A7D4UA14"/>
<dbReference type="GO" id="GO:0005829">
    <property type="term" value="C:cytosol"/>
    <property type="evidence" value="ECO:0007669"/>
    <property type="project" value="TreeGrafter"/>
</dbReference>
<dbReference type="Gene3D" id="3.20.20.10">
    <property type="entry name" value="Alanine racemase"/>
    <property type="match status" value="1"/>
</dbReference>
<dbReference type="EMBL" id="CP054038">
    <property type="protein sequence ID" value="QKJ21166.1"/>
    <property type="molecule type" value="Genomic_DNA"/>
</dbReference>
<dbReference type="InterPro" id="IPR011079">
    <property type="entry name" value="Ala_racemase_C"/>
</dbReference>
<evidence type="ECO:0000313" key="5">
    <source>
        <dbReference type="EMBL" id="QKJ21166.1"/>
    </source>
</evidence>
<dbReference type="GO" id="GO:0008784">
    <property type="term" value="F:alanine racemase activity"/>
    <property type="evidence" value="ECO:0007669"/>
    <property type="project" value="TreeGrafter"/>
</dbReference>
<sequence>MRTRIDLAALARNLRRARAALPEGVAPATDLSADAWGHGRTACAAVLREAGFSVDPAEASTVAPEVVWGLDATALTEPVMRAAGIVLSTKALRAGEGVSYGYLHRAPRDTRIALVTGGYAQGVVRSLGGRAVVVIDGLRHPIVGRVAMDVCVVDIGDAAVDRGAEAVFFGDPADGAPSVREWVTATGMTAIELVAAVGVHSEREHVA</sequence>